<feature type="non-terminal residue" evidence="3">
    <location>
        <position position="419"/>
    </location>
</feature>
<proteinExistence type="predicted"/>
<name>A0A165AFT4_9SYNE</name>
<feature type="compositionally biased region" description="Basic and acidic residues" evidence="1">
    <location>
        <begin position="247"/>
        <end position="256"/>
    </location>
</feature>
<gene>
    <name evidence="3" type="ORF">FLM9_918</name>
</gene>
<feature type="region of interest" description="Disordered" evidence="1">
    <location>
        <begin position="225"/>
        <end position="419"/>
    </location>
</feature>
<keyword evidence="4" id="KW-1185">Reference proteome</keyword>
<protein>
    <submittedName>
        <fullName evidence="3">Uncharacterized protein</fullName>
    </submittedName>
</protein>
<feature type="compositionally biased region" description="Basic and acidic residues" evidence="1">
    <location>
        <begin position="196"/>
        <end position="206"/>
    </location>
</feature>
<evidence type="ECO:0000256" key="1">
    <source>
        <dbReference type="SAM" id="MobiDB-lite"/>
    </source>
</evidence>
<dbReference type="AlphaFoldDB" id="A0A165AFT4"/>
<accession>A0A165AFT4</accession>
<feature type="compositionally biased region" description="Low complexity" evidence="1">
    <location>
        <begin position="276"/>
        <end position="287"/>
    </location>
</feature>
<evidence type="ECO:0000313" key="4">
    <source>
        <dbReference type="Proteomes" id="UP000182631"/>
    </source>
</evidence>
<feature type="transmembrane region" description="Helical" evidence="2">
    <location>
        <begin position="12"/>
        <end position="40"/>
    </location>
</feature>
<feature type="region of interest" description="Disordered" evidence="1">
    <location>
        <begin position="156"/>
        <end position="212"/>
    </location>
</feature>
<evidence type="ECO:0000313" key="3">
    <source>
        <dbReference type="EMBL" id="SAY38887.1"/>
    </source>
</evidence>
<feature type="compositionally biased region" description="Gly residues" evidence="1">
    <location>
        <begin position="408"/>
        <end position="419"/>
    </location>
</feature>
<evidence type="ECO:0000256" key="2">
    <source>
        <dbReference type="SAM" id="Phobius"/>
    </source>
</evidence>
<keyword evidence="2" id="KW-1133">Transmembrane helix</keyword>
<organism evidence="3 4">
    <name type="scientific">Candidatus Synechococcus spongiarum</name>
    <dbReference type="NCBI Taxonomy" id="431041"/>
    <lineage>
        <taxon>Bacteria</taxon>
        <taxon>Bacillati</taxon>
        <taxon>Cyanobacteriota</taxon>
        <taxon>Cyanophyceae</taxon>
        <taxon>Synechococcales</taxon>
        <taxon>Synechococcaceae</taxon>
        <taxon>Synechococcus</taxon>
    </lineage>
</organism>
<dbReference type="Proteomes" id="UP000182631">
    <property type="component" value="Unassembled WGS sequence"/>
</dbReference>
<keyword evidence="2" id="KW-0472">Membrane</keyword>
<reference evidence="4" key="1">
    <citation type="submission" date="2016-02" db="EMBL/GenBank/DDBJ databases">
        <authorList>
            <person name="liu f."/>
        </authorList>
    </citation>
    <scope>NUCLEOTIDE SEQUENCE [LARGE SCALE GENOMIC DNA]</scope>
</reference>
<keyword evidence="2" id="KW-0812">Transmembrane</keyword>
<sequence>MPEVWQQAVNHWLAAALAFSGLSLGLGYGVLVLALPLLLLPTAFPELSRPRDALWSLLLATLAPLLLLNRLPVFSGAGFGELIATVLMGRLAAEVGQGRWESLTPDQRLALRHLPRWRRAGTDVVAAVVQAAKDTWSGTVQAGKAVWNAVSGQLAMGASPGPAAENAPDAELSQPVDGGQGTEGAEVNLKDVATGESRETTPEEGQRAGTGLVATVVQAARDTWRAVSGQKSPVEQRRQGQSAQKTARKEWVRPDPWDGAQGSQEGETGPEISDMAPATGASPGPAADNAPDAEPSQPVDGGDGDQGTGDAEVNVEDLASGGSGEATPEQGHPDKPTADELVTTSLEDTAPEEHSAPEPGEGAQPVQPLEGGDGDPVHVKGTDAVPGHVAPEAIERPVEPPEPEAQPSGGGGADVAGPE</sequence>
<dbReference type="EMBL" id="FITM01000099">
    <property type="protein sequence ID" value="SAY38887.1"/>
    <property type="molecule type" value="Genomic_DNA"/>
</dbReference>
<feature type="compositionally biased region" description="Polar residues" evidence="1">
    <location>
        <begin position="229"/>
        <end position="245"/>
    </location>
</feature>